<reference evidence="3" key="1">
    <citation type="submission" date="2016-06" db="UniProtKB">
        <authorList>
            <consortium name="WormBaseParasite"/>
        </authorList>
    </citation>
    <scope>IDENTIFICATION</scope>
</reference>
<dbReference type="AlphaFoldDB" id="A0A183B414"/>
<dbReference type="Gene3D" id="1.20.1270.60">
    <property type="entry name" value="Arfaptin homology (AH) domain/BAR domain"/>
    <property type="match status" value="1"/>
</dbReference>
<dbReference type="InterPro" id="IPR027267">
    <property type="entry name" value="AH/BAR_dom_sf"/>
</dbReference>
<dbReference type="SUPFAM" id="SSF103657">
    <property type="entry name" value="BAR/IMD domain-like"/>
    <property type="match status" value="1"/>
</dbReference>
<keyword evidence="2" id="KW-1185">Reference proteome</keyword>
<accession>A0A183B414</accession>
<dbReference type="EMBL" id="UZAN01056361">
    <property type="protein sequence ID" value="VDP91221.1"/>
    <property type="molecule type" value="Genomic_DNA"/>
</dbReference>
<gene>
    <name evidence="1" type="ORF">ECPE_LOCUS13949</name>
</gene>
<proteinExistence type="predicted"/>
<evidence type="ECO:0000313" key="1">
    <source>
        <dbReference type="EMBL" id="VDP91221.1"/>
    </source>
</evidence>
<name>A0A183B414_9TREM</name>
<organism evidence="3">
    <name type="scientific">Echinostoma caproni</name>
    <dbReference type="NCBI Taxonomy" id="27848"/>
    <lineage>
        <taxon>Eukaryota</taxon>
        <taxon>Metazoa</taxon>
        <taxon>Spiralia</taxon>
        <taxon>Lophotrochozoa</taxon>
        <taxon>Platyhelminthes</taxon>
        <taxon>Trematoda</taxon>
        <taxon>Digenea</taxon>
        <taxon>Plagiorchiida</taxon>
        <taxon>Echinostomata</taxon>
        <taxon>Echinostomatoidea</taxon>
        <taxon>Echinostomatidae</taxon>
        <taxon>Echinostoma</taxon>
    </lineage>
</organism>
<sequence>MSFRSSLTRVVVQYVANLKACEKKYVKYADQLTGLRTKLTSLCDKRTSYNRKTMEALMTNLEIATRKLHLLHNDYLMAISTANHYQQWLHTHLRPCLLNGIERTMQLACEVV</sequence>
<dbReference type="Proteomes" id="UP000272942">
    <property type="component" value="Unassembled WGS sequence"/>
</dbReference>
<reference evidence="1 2" key="2">
    <citation type="submission" date="2018-11" db="EMBL/GenBank/DDBJ databases">
        <authorList>
            <consortium name="Pathogen Informatics"/>
        </authorList>
    </citation>
    <scope>NUCLEOTIDE SEQUENCE [LARGE SCALE GENOMIC DNA]</scope>
    <source>
        <strain evidence="1 2">Egypt</strain>
    </source>
</reference>
<evidence type="ECO:0000313" key="2">
    <source>
        <dbReference type="Proteomes" id="UP000272942"/>
    </source>
</evidence>
<protein>
    <submittedName>
        <fullName evidence="3">Tyrosine-protein kinase</fullName>
    </submittedName>
</protein>
<evidence type="ECO:0000313" key="3">
    <source>
        <dbReference type="WBParaSite" id="ECPE_0001398901-mRNA-1"/>
    </source>
</evidence>
<dbReference type="OrthoDB" id="546826at2759"/>
<dbReference type="WBParaSite" id="ECPE_0001398901-mRNA-1">
    <property type="protein sequence ID" value="ECPE_0001398901-mRNA-1"/>
    <property type="gene ID" value="ECPE_0001398901"/>
</dbReference>